<comment type="catalytic activity">
    <reaction evidence="1">
        <text>Endopeptidase of broad specificity.</text>
        <dbReference type="EC" id="3.4.24.81"/>
    </reaction>
</comment>
<dbReference type="PROSITE" id="PS50214">
    <property type="entry name" value="DISINTEGRIN_2"/>
    <property type="match status" value="1"/>
</dbReference>
<name>A0AAE1ZE53_SCHME</name>
<keyword evidence="4" id="KW-0862">Zinc</keyword>
<evidence type="ECO:0000256" key="4">
    <source>
        <dbReference type="PROSITE-ProRule" id="PRU00276"/>
    </source>
</evidence>
<dbReference type="SUPFAM" id="SSF55486">
    <property type="entry name" value="Metalloproteases ('zincins'), catalytic domain"/>
    <property type="match status" value="1"/>
</dbReference>
<dbReference type="InterPro" id="IPR001762">
    <property type="entry name" value="Disintegrin_dom"/>
</dbReference>
<feature type="domain" description="Disintegrin" evidence="7">
    <location>
        <begin position="615"/>
        <end position="717"/>
    </location>
</feature>
<evidence type="ECO:0000313" key="10">
    <source>
        <dbReference type="Proteomes" id="UP001292079"/>
    </source>
</evidence>
<dbReference type="PANTHER" id="PTHR45702">
    <property type="entry name" value="ADAM10/ADAM17 METALLOPEPTIDASE FAMILY MEMBER"/>
    <property type="match status" value="1"/>
</dbReference>
<dbReference type="EC" id="3.4.24.81" evidence="2"/>
<keyword evidence="3" id="KW-0165">Cleavage on pair of basic residues</keyword>
<dbReference type="Gene3D" id="3.40.390.10">
    <property type="entry name" value="Collagenase (Catalytic Domain)"/>
    <property type="match status" value="1"/>
</dbReference>
<feature type="binding site" evidence="4">
    <location>
        <position position="548"/>
    </location>
    <ligand>
        <name>Zn(2+)</name>
        <dbReference type="ChEBI" id="CHEBI:29105"/>
        <note>catalytic</note>
    </ligand>
</feature>
<reference evidence="9" key="1">
    <citation type="submission" date="2022-04" db="EMBL/GenBank/DDBJ databases">
        <authorList>
            <person name="Xu L."/>
            <person name="Lv Z."/>
        </authorList>
    </citation>
    <scope>NUCLEOTIDE SEQUENCE</scope>
    <source>
        <strain evidence="9">LV_2022a</strain>
    </source>
</reference>
<evidence type="ECO:0000259" key="8">
    <source>
        <dbReference type="PROSITE" id="PS50215"/>
    </source>
</evidence>
<organism evidence="9 10">
    <name type="scientific">Schistosoma mekongi</name>
    <name type="common">Parasitic worm</name>
    <dbReference type="NCBI Taxonomy" id="38744"/>
    <lineage>
        <taxon>Eukaryota</taxon>
        <taxon>Metazoa</taxon>
        <taxon>Spiralia</taxon>
        <taxon>Lophotrochozoa</taxon>
        <taxon>Platyhelminthes</taxon>
        <taxon>Trematoda</taxon>
        <taxon>Digenea</taxon>
        <taxon>Strigeidida</taxon>
        <taxon>Schistosomatoidea</taxon>
        <taxon>Schistosomatidae</taxon>
        <taxon>Schistosoma</taxon>
    </lineage>
</organism>
<evidence type="ECO:0000313" key="9">
    <source>
        <dbReference type="EMBL" id="KAK4471799.1"/>
    </source>
</evidence>
<feature type="region of interest" description="Disordered" evidence="5">
    <location>
        <begin position="1130"/>
        <end position="1155"/>
    </location>
</feature>
<accession>A0AAE1ZE53</accession>
<comment type="caution">
    <text evidence="4">Lacks conserved residue(s) required for the propagation of feature annotation.</text>
</comment>
<dbReference type="Gene3D" id="4.10.70.10">
    <property type="entry name" value="Disintegrin domain"/>
    <property type="match status" value="1"/>
</dbReference>
<feature type="binding site" evidence="4">
    <location>
        <position position="542"/>
    </location>
    <ligand>
        <name>Zn(2+)</name>
        <dbReference type="ChEBI" id="CHEBI:29105"/>
        <note>catalytic</note>
    </ligand>
</feature>
<feature type="compositionally biased region" description="Low complexity" evidence="5">
    <location>
        <begin position="1143"/>
        <end position="1155"/>
    </location>
</feature>
<feature type="binding site" evidence="4">
    <location>
        <position position="538"/>
    </location>
    <ligand>
        <name>Zn(2+)</name>
        <dbReference type="ChEBI" id="CHEBI:29105"/>
        <note>catalytic</note>
    </ligand>
</feature>
<keyword evidence="6" id="KW-0812">Transmembrane</keyword>
<feature type="transmembrane region" description="Helical" evidence="6">
    <location>
        <begin position="35"/>
        <end position="54"/>
    </location>
</feature>
<gene>
    <name evidence="9" type="ORF">MN116_005195</name>
</gene>
<dbReference type="InterPro" id="IPR001590">
    <property type="entry name" value="Peptidase_M12B"/>
</dbReference>
<evidence type="ECO:0000256" key="6">
    <source>
        <dbReference type="SAM" id="Phobius"/>
    </source>
</evidence>
<protein>
    <recommendedName>
        <fullName evidence="2">ADAM10 endopeptidase</fullName>
        <ecNumber evidence="2">3.4.24.81</ecNumber>
    </recommendedName>
</protein>
<evidence type="ECO:0000256" key="1">
    <source>
        <dbReference type="ARBA" id="ARBA00001809"/>
    </source>
</evidence>
<feature type="transmembrane region" description="Helical" evidence="6">
    <location>
        <begin position="856"/>
        <end position="880"/>
    </location>
</feature>
<evidence type="ECO:0000259" key="7">
    <source>
        <dbReference type="PROSITE" id="PS50214"/>
    </source>
</evidence>
<dbReference type="InterPro" id="IPR049038">
    <property type="entry name" value="ADAM10_Cys-rich"/>
</dbReference>
<dbReference type="GO" id="GO:0005886">
    <property type="term" value="C:plasma membrane"/>
    <property type="evidence" value="ECO:0007669"/>
    <property type="project" value="TreeGrafter"/>
</dbReference>
<dbReference type="EMBL" id="JALJAT010000003">
    <property type="protein sequence ID" value="KAK4471799.1"/>
    <property type="molecule type" value="Genomic_DNA"/>
</dbReference>
<feature type="active site" evidence="4">
    <location>
        <position position="539"/>
    </location>
</feature>
<keyword evidence="6" id="KW-0472">Membrane</keyword>
<dbReference type="Pfam" id="PF21299">
    <property type="entry name" value="ADAM10_Cys-rich"/>
    <property type="match status" value="1"/>
</dbReference>
<evidence type="ECO:0000256" key="3">
    <source>
        <dbReference type="ARBA" id="ARBA00022685"/>
    </source>
</evidence>
<dbReference type="SUPFAM" id="SSF57552">
    <property type="entry name" value="Blood coagulation inhibitor (disintegrin)"/>
    <property type="match status" value="1"/>
</dbReference>
<evidence type="ECO:0000256" key="2">
    <source>
        <dbReference type="ARBA" id="ARBA00012332"/>
    </source>
</evidence>
<keyword evidence="10" id="KW-1185">Reference proteome</keyword>
<comment type="caution">
    <text evidence="9">The sequence shown here is derived from an EMBL/GenBank/DDBJ whole genome shotgun (WGS) entry which is preliminary data.</text>
</comment>
<feature type="domain" description="Peptidase M12B" evidence="8">
    <location>
        <begin position="468"/>
        <end position="601"/>
    </location>
</feature>
<dbReference type="GO" id="GO:0006509">
    <property type="term" value="P:membrane protein ectodomain proteolysis"/>
    <property type="evidence" value="ECO:0007669"/>
    <property type="project" value="TreeGrafter"/>
</dbReference>
<dbReference type="Pfam" id="PF13574">
    <property type="entry name" value="Reprolysin_2"/>
    <property type="match status" value="1"/>
</dbReference>
<keyword evidence="4" id="KW-0479">Metal-binding</keyword>
<dbReference type="AlphaFoldDB" id="A0AAE1ZE53"/>
<sequence length="1155" mass="129759">MCYVMASSTVWTVYAEYYYASTCLFQKLIVMFSKLPLYLQVVVLGIFFTSGHYYNFPESPYFSRYEGLDYPPNSFYHSYKRARRSTSKTSTILPISAFGKSFKLVLFPDNEVVHSNAKLIVGGREWDGGLSAATDHVVRGYVDGFAHSVVFGSVIDGLFRGTISLNKDQLLSSLSGSYDTYFIEPSGYYFNNDFPFHSIIYNSLDVKIPFVGQSRMRRTTGDENLKFCGLADPNIVQKMSKTSYVGSRGKRTATVLRPRHSLAGAPLSVNRGPYFLEHQSFWAHTYKSARRTNYSSVSYKIGGPNTRVCNLYLQSDTYLWDHVINMRHIRGNRELAVKEITSIFTQHVQGAQLIYQDAVFRDHLGRLEFRGISFRVDRVLINVTEHDCRIRPWVHTDFRGRNSSHLSPTALPHEMVSDYLTIQRSNSTVYSGFSGAYADENPFCAPNIDITNYLNLHSYNKHDDFCLAYIFTYRDFSGGTLGLAWVAELSGSGGVCEKHRQMREGNQNVHKSLNTGVVTLLNYGSKVASKVSQLTFAHEMGHNFGAKHDDDHKNEPYECLPSVDDVRGNYIMFASATSGDKENNNKFSNCSLDSIAKLLDRVLWDETNCFLSSDGSFCGNQLTEEGEECDCGFTKASCRDKCCHPKDSSSPCKLVNSVIIDHIQHDVECSPTAGVCCTEKCQYRPETHVCRPAGECYRSSNCSGKQAKCPPVDVLPDGTLCQDNTRVCKQGQCIGSICERIPGWYECSLTRDKKTTPELMCFVACKQNISGAPCISTFQLETDADLRAKYPQLVAELLRNGHGTKLPPGAPCDNYRGYCDVFMRCNLVDAEGPLSRLRNLVFSPQMLQKVRTWITVHWWAVILITVAVIIGTIIFVKICAVSTPPARLHNIDRSKSSLPPILTSSHIHPGPVDQPVFWTVTSHPLRWLRQSDRPAASRYSHSPWGRSRKPENTKTVIRYPLTEKVCITPSAPVDPLDFPPSNARQTPLPLFHPNPEIRRFIVNSPMSVVELPLHPIPCSSKSPGEIEPVGVNSDSSNIGFLQQHNFYQRVSRSKRSNSRPNSVLIPSAVGESYHVNVRKPKIPSKLKKKIRPVSEYIVNSHIPVHRTSPQNNHFNEEEAVFHYQPDSESGFIKASGCEDPRSNSRSVSPPSYDDL</sequence>
<dbReference type="InterPro" id="IPR036436">
    <property type="entry name" value="Disintegrin_dom_sf"/>
</dbReference>
<dbReference type="PROSITE" id="PS50215">
    <property type="entry name" value="ADAM_MEPRO"/>
    <property type="match status" value="1"/>
</dbReference>
<dbReference type="GO" id="GO:0046872">
    <property type="term" value="F:metal ion binding"/>
    <property type="evidence" value="ECO:0007669"/>
    <property type="project" value="UniProtKB-KW"/>
</dbReference>
<dbReference type="Proteomes" id="UP001292079">
    <property type="component" value="Unassembled WGS sequence"/>
</dbReference>
<reference evidence="9" key="2">
    <citation type="journal article" date="2023" name="Infect Dis Poverty">
        <title>Chromosome-scale genome of the human blood fluke Schistosoma mekongi and its implications for public health.</title>
        <authorList>
            <person name="Zhou M."/>
            <person name="Xu L."/>
            <person name="Xu D."/>
            <person name="Chen W."/>
            <person name="Khan J."/>
            <person name="Hu Y."/>
            <person name="Huang H."/>
            <person name="Wei H."/>
            <person name="Zhang Y."/>
            <person name="Chusongsang P."/>
            <person name="Tanasarnprasert K."/>
            <person name="Hu X."/>
            <person name="Limpanont Y."/>
            <person name="Lv Z."/>
        </authorList>
    </citation>
    <scope>NUCLEOTIDE SEQUENCE</scope>
    <source>
        <strain evidence="9">LV_2022a</strain>
    </source>
</reference>
<dbReference type="GO" id="GO:0004222">
    <property type="term" value="F:metalloendopeptidase activity"/>
    <property type="evidence" value="ECO:0007669"/>
    <property type="project" value="InterPro"/>
</dbReference>
<proteinExistence type="predicted"/>
<evidence type="ECO:0000256" key="5">
    <source>
        <dbReference type="SAM" id="MobiDB-lite"/>
    </source>
</evidence>
<dbReference type="InterPro" id="IPR024079">
    <property type="entry name" value="MetalloPept_cat_dom_sf"/>
</dbReference>
<dbReference type="SMART" id="SM00050">
    <property type="entry name" value="DISIN"/>
    <property type="match status" value="1"/>
</dbReference>
<dbReference type="GO" id="GO:0007219">
    <property type="term" value="P:Notch signaling pathway"/>
    <property type="evidence" value="ECO:0007669"/>
    <property type="project" value="TreeGrafter"/>
</dbReference>
<keyword evidence="6" id="KW-1133">Transmembrane helix</keyword>
<dbReference type="PANTHER" id="PTHR45702:SF2">
    <property type="entry name" value="KUZBANIAN, ISOFORM A"/>
    <property type="match status" value="1"/>
</dbReference>
<dbReference type="InterPro" id="IPR051489">
    <property type="entry name" value="ADAM_Metalloproteinase"/>
</dbReference>